<feature type="region of interest" description="Disordered" evidence="8">
    <location>
        <begin position="524"/>
        <end position="548"/>
    </location>
</feature>
<organism evidence="11 12">
    <name type="scientific">Hymenochirus boettgeri</name>
    <name type="common">Congo dwarf clawed frog</name>
    <dbReference type="NCBI Taxonomy" id="247094"/>
    <lineage>
        <taxon>Eukaryota</taxon>
        <taxon>Metazoa</taxon>
        <taxon>Chordata</taxon>
        <taxon>Craniata</taxon>
        <taxon>Vertebrata</taxon>
        <taxon>Euteleostomi</taxon>
        <taxon>Amphibia</taxon>
        <taxon>Batrachia</taxon>
        <taxon>Anura</taxon>
        <taxon>Pipoidea</taxon>
        <taxon>Pipidae</taxon>
        <taxon>Pipinae</taxon>
        <taxon>Hymenochirus</taxon>
    </lineage>
</organism>
<evidence type="ECO:0000256" key="1">
    <source>
        <dbReference type="ARBA" id="ARBA00004479"/>
    </source>
</evidence>
<dbReference type="Pfam" id="PF21460">
    <property type="entry name" value="IL3Rb_N"/>
    <property type="match status" value="1"/>
</dbReference>
<name>A0A8T2IWD7_9PIPI</name>
<dbReference type="PANTHER" id="PTHR23037:SF43">
    <property type="entry name" value="COLONY-STIMULATING FACTOR 2 RECEPTOR BETA COMMON SUBUNIT"/>
    <property type="match status" value="1"/>
</dbReference>
<dbReference type="GO" id="GO:0004896">
    <property type="term" value="F:cytokine receptor activity"/>
    <property type="evidence" value="ECO:0007669"/>
    <property type="project" value="InterPro"/>
</dbReference>
<evidence type="ECO:0000256" key="5">
    <source>
        <dbReference type="ARBA" id="ARBA00023136"/>
    </source>
</evidence>
<reference evidence="11" key="1">
    <citation type="thesis" date="2020" institute="ProQuest LLC" country="789 East Eisenhower Parkway, Ann Arbor, MI, USA">
        <title>Comparative Genomics and Chromosome Evolution.</title>
        <authorList>
            <person name="Mudd A.B."/>
        </authorList>
    </citation>
    <scope>NUCLEOTIDE SEQUENCE</scope>
    <source>
        <strain evidence="11">Female2</strain>
        <tissue evidence="11">Blood</tissue>
    </source>
</reference>
<feature type="domain" description="Fibronectin type-III" evidence="10">
    <location>
        <begin position="132"/>
        <end position="232"/>
    </location>
</feature>
<dbReference type="EMBL" id="JAACNH010000007">
    <property type="protein sequence ID" value="KAG8436272.1"/>
    <property type="molecule type" value="Genomic_DNA"/>
</dbReference>
<feature type="compositionally biased region" description="Basic and acidic residues" evidence="8">
    <location>
        <begin position="524"/>
        <end position="534"/>
    </location>
</feature>
<comment type="subcellular location">
    <subcellularLocation>
        <location evidence="1">Membrane</location>
        <topology evidence="1">Single-pass type I membrane protein</topology>
    </subcellularLocation>
</comment>
<keyword evidence="4 9" id="KW-1133">Transmembrane helix</keyword>
<dbReference type="InterPro" id="IPR036116">
    <property type="entry name" value="FN3_sf"/>
</dbReference>
<evidence type="ECO:0000313" key="12">
    <source>
        <dbReference type="Proteomes" id="UP000812440"/>
    </source>
</evidence>
<feature type="transmembrane region" description="Helical" evidence="9">
    <location>
        <begin position="439"/>
        <end position="460"/>
    </location>
</feature>
<dbReference type="PROSITE" id="PS50853">
    <property type="entry name" value="FN3"/>
    <property type="match status" value="2"/>
</dbReference>
<evidence type="ECO:0000256" key="4">
    <source>
        <dbReference type="ARBA" id="ARBA00022989"/>
    </source>
</evidence>
<dbReference type="SUPFAM" id="SSF49265">
    <property type="entry name" value="Fibronectin type III"/>
    <property type="match status" value="4"/>
</dbReference>
<evidence type="ECO:0000256" key="6">
    <source>
        <dbReference type="ARBA" id="ARBA00023170"/>
    </source>
</evidence>
<sequence>MVEYKVSILVLEHCGGTALLLQHPNTGSALLDSLNCVNDYKTHWKCQWQENMATHKLLPISLYHWNTVNRYVCWCVEFRAKFQEGDGPELSMSCSFKSTFMIYMNDSYTFVPEKPVQTEATIIPAHNVRTPPPNGLLIHRSNDGTFILRWKSPVAPSLHLNMLYQIAYRKMEGEHWENSTSIYIWKELEVSLNTQLFVPGTMYIFRVRTQPHEKKNPRGFWSNWSEGLTMEVPKEDDAAPRNLHCEYNGITSMKCTWEVRTEVTLSVSYALFYREEKVCLPKKTGKGSYVLYSCTMDLTPEQANSTFSVQVKLLEEVKTFLPRENIQTQPPMNLSVEERSGRAFILRWSPPNLSNIHIHPIYQLCYWKEGDPPCPTSSLLNISGTLPEYYVLASNLTESRNYTAKVRTRLDGSQSSFSGPWSDWSQTISWKTKKGVDNLLITIVTPLASLLLFTCLYLGYKLMKRSKERWEVSLPNPSKSKLLSNYQLGFWHLAAPTHFIEEFTSFERGQCICFVERVVSDRWGKEEKNKKENEQSIECTGDGGEQHSTNLPYSIPSEQEAKLGHNESDMMVAHAHSMSDLVDNNVQNTGYFTLPRPQTEVFTHSKKQTPLSPPVFSQDRLAYVFGMGTQQPPPVPKSHIIQDHEKRFNVIHKHAPTDSNLLAEGPFMVLTADGMGPLMLKQIGDYCFFPGLKGSQEKLEEKQTQLSVNKEQQIIEDHMLPAVQAFKVMQHGYFALPQT</sequence>
<dbReference type="PANTHER" id="PTHR23037">
    <property type="entry name" value="CYTOKINE RECEPTOR"/>
    <property type="match status" value="1"/>
</dbReference>
<dbReference type="PROSITE" id="PS01355">
    <property type="entry name" value="HEMATOPO_REC_S_F1"/>
    <property type="match status" value="1"/>
</dbReference>
<feature type="domain" description="Fibronectin type-III" evidence="10">
    <location>
        <begin position="330"/>
        <end position="435"/>
    </location>
</feature>
<dbReference type="AlphaFoldDB" id="A0A8T2IWD7"/>
<keyword evidence="6" id="KW-0675">Receptor</keyword>
<evidence type="ECO:0000256" key="3">
    <source>
        <dbReference type="ARBA" id="ARBA00022729"/>
    </source>
</evidence>
<dbReference type="CDD" id="cd00063">
    <property type="entry name" value="FN3"/>
    <property type="match status" value="2"/>
</dbReference>
<evidence type="ECO:0000256" key="2">
    <source>
        <dbReference type="ARBA" id="ARBA00022692"/>
    </source>
</evidence>
<dbReference type="InterPro" id="IPR013783">
    <property type="entry name" value="Ig-like_fold"/>
</dbReference>
<dbReference type="Pfam" id="PF00041">
    <property type="entry name" value="fn3"/>
    <property type="match status" value="1"/>
</dbReference>
<comment type="caution">
    <text evidence="11">The sequence shown here is derived from an EMBL/GenBank/DDBJ whole genome shotgun (WGS) entry which is preliminary data.</text>
</comment>
<evidence type="ECO:0000259" key="10">
    <source>
        <dbReference type="PROSITE" id="PS50853"/>
    </source>
</evidence>
<dbReference type="InterPro" id="IPR048668">
    <property type="entry name" value="IL3RB_N"/>
</dbReference>
<evidence type="ECO:0000256" key="9">
    <source>
        <dbReference type="SAM" id="Phobius"/>
    </source>
</evidence>
<keyword evidence="12" id="KW-1185">Reference proteome</keyword>
<proteinExistence type="predicted"/>
<evidence type="ECO:0000313" key="11">
    <source>
        <dbReference type="EMBL" id="KAG8436272.1"/>
    </source>
</evidence>
<keyword evidence="2 9" id="KW-0812">Transmembrane</keyword>
<dbReference type="InterPro" id="IPR003961">
    <property type="entry name" value="FN3_dom"/>
</dbReference>
<protein>
    <recommendedName>
        <fullName evidence="10">Fibronectin type-III domain-containing protein</fullName>
    </recommendedName>
</protein>
<dbReference type="OrthoDB" id="8906725at2759"/>
<dbReference type="SMART" id="SM00060">
    <property type="entry name" value="FN3"/>
    <property type="match status" value="2"/>
</dbReference>
<gene>
    <name evidence="11" type="ORF">GDO86_007395</name>
</gene>
<keyword evidence="7" id="KW-0325">Glycoprotein</keyword>
<evidence type="ECO:0000256" key="7">
    <source>
        <dbReference type="ARBA" id="ARBA00023180"/>
    </source>
</evidence>
<keyword evidence="3" id="KW-0732">Signal</keyword>
<dbReference type="Proteomes" id="UP000812440">
    <property type="component" value="Chromosome 4"/>
</dbReference>
<dbReference type="GO" id="GO:0009897">
    <property type="term" value="C:external side of plasma membrane"/>
    <property type="evidence" value="ECO:0007669"/>
    <property type="project" value="TreeGrafter"/>
</dbReference>
<dbReference type="Gene3D" id="2.60.40.10">
    <property type="entry name" value="Immunoglobulins"/>
    <property type="match status" value="4"/>
</dbReference>
<accession>A0A8T2IWD7</accession>
<evidence type="ECO:0000256" key="8">
    <source>
        <dbReference type="SAM" id="MobiDB-lite"/>
    </source>
</evidence>
<keyword evidence="5 9" id="KW-0472">Membrane</keyword>
<dbReference type="InterPro" id="IPR003531">
    <property type="entry name" value="Hempt_rcpt_S_F1_CS"/>
</dbReference>